<gene>
    <name evidence="1" type="ORF">ALO91_200050</name>
</gene>
<proteinExistence type="predicted"/>
<comment type="caution">
    <text evidence="1">The sequence shown here is derived from an EMBL/GenBank/DDBJ whole genome shotgun (WGS) entry which is preliminary data.</text>
</comment>
<evidence type="ECO:0000313" key="1">
    <source>
        <dbReference type="EMBL" id="KPW22924.1"/>
    </source>
</evidence>
<reference evidence="1 2" key="1">
    <citation type="submission" date="2015-09" db="EMBL/GenBank/DDBJ databases">
        <title>Genome announcement of multiple Pseudomonas syringae strains.</title>
        <authorList>
            <person name="Thakur S."/>
            <person name="Wang P.W."/>
            <person name="Gong Y."/>
            <person name="Weir B.S."/>
            <person name="Guttman D.S."/>
        </authorList>
    </citation>
    <scope>NUCLEOTIDE SEQUENCE [LARGE SCALE GENOMIC DNA]</scope>
    <source>
        <strain evidence="1 2">ICMP2802</strain>
    </source>
</reference>
<dbReference type="AlphaFoldDB" id="A0A0P9HQ25"/>
<dbReference type="Proteomes" id="UP000050297">
    <property type="component" value="Unassembled WGS sequence"/>
</dbReference>
<name>A0A0P9HQ25_PSESX</name>
<dbReference type="EMBL" id="LJPM01000168">
    <property type="protein sequence ID" value="KPW22924.1"/>
    <property type="molecule type" value="Genomic_DNA"/>
</dbReference>
<organism evidence="1 2">
    <name type="scientific">Pseudomonas syringae pv. aceris</name>
    <dbReference type="NCBI Taxonomy" id="199198"/>
    <lineage>
        <taxon>Bacteria</taxon>
        <taxon>Pseudomonadati</taxon>
        <taxon>Pseudomonadota</taxon>
        <taxon>Gammaproteobacteria</taxon>
        <taxon>Pseudomonadales</taxon>
        <taxon>Pseudomonadaceae</taxon>
        <taxon>Pseudomonas</taxon>
        <taxon>Pseudomonas syringae</taxon>
    </lineage>
</organism>
<sequence length="85" mass="9329">MQQRRGNQDAGIAAFTVTNGADVLPDTQQMRDIVRAVDFLCMSVGYQQVGQILEGGEAGGGHAVVLGRLVRHQHYRQCRPIKPCH</sequence>
<accession>A0A0P9HQ25</accession>
<protein>
    <submittedName>
        <fullName evidence="1">Putative type VI secretion system effector, Hcp1 family</fullName>
    </submittedName>
</protein>
<evidence type="ECO:0000313" key="2">
    <source>
        <dbReference type="Proteomes" id="UP000050297"/>
    </source>
</evidence>